<keyword evidence="3" id="KW-1185">Reference proteome</keyword>
<reference evidence="2 3" key="1">
    <citation type="submission" date="2016-10" db="EMBL/GenBank/DDBJ databases">
        <authorList>
            <person name="Varghese N."/>
            <person name="Submissions S."/>
        </authorList>
    </citation>
    <scope>NUCLEOTIDE SEQUENCE [LARGE SCALE GENOMIC DNA]</scope>
    <source>
        <strain evidence="2 3">CGMCC 1.7071</strain>
    </source>
</reference>
<sequence>MTGTFGKAKAQCARRLGTVSRTRLQAVGSDSVVSPCREMSLAQAPWNSLIGWQSEHSRPREMARCIRASDRYMAGMNYRPPDKTHNAQNTTRRGPRSHSPTP</sequence>
<evidence type="ECO:0000313" key="2">
    <source>
        <dbReference type="EMBL" id="SEO65292.1"/>
    </source>
</evidence>
<feature type="compositionally biased region" description="Polar residues" evidence="1">
    <location>
        <begin position="86"/>
        <end position="102"/>
    </location>
</feature>
<name>A0ABY1ARG7_9HYPH</name>
<organism evidence="2 3">
    <name type="scientific">Rhizobium tibeticum</name>
    <dbReference type="NCBI Taxonomy" id="501024"/>
    <lineage>
        <taxon>Bacteria</taxon>
        <taxon>Pseudomonadati</taxon>
        <taxon>Pseudomonadota</taxon>
        <taxon>Alphaproteobacteria</taxon>
        <taxon>Hyphomicrobiales</taxon>
        <taxon>Rhizobiaceae</taxon>
        <taxon>Rhizobium/Agrobacterium group</taxon>
        <taxon>Rhizobium</taxon>
    </lineage>
</organism>
<feature type="region of interest" description="Disordered" evidence="1">
    <location>
        <begin position="75"/>
        <end position="102"/>
    </location>
</feature>
<protein>
    <recommendedName>
        <fullName evidence="4">Transposase</fullName>
    </recommendedName>
</protein>
<dbReference type="Proteomes" id="UP000198939">
    <property type="component" value="Unassembled WGS sequence"/>
</dbReference>
<dbReference type="EMBL" id="FOCV01000021">
    <property type="protein sequence ID" value="SEO65292.1"/>
    <property type="molecule type" value="Genomic_DNA"/>
</dbReference>
<proteinExistence type="predicted"/>
<gene>
    <name evidence="2" type="ORF">SAMN05216228_102193</name>
</gene>
<evidence type="ECO:0000256" key="1">
    <source>
        <dbReference type="SAM" id="MobiDB-lite"/>
    </source>
</evidence>
<accession>A0ABY1ARG7</accession>
<evidence type="ECO:0008006" key="4">
    <source>
        <dbReference type="Google" id="ProtNLM"/>
    </source>
</evidence>
<evidence type="ECO:0000313" key="3">
    <source>
        <dbReference type="Proteomes" id="UP000198939"/>
    </source>
</evidence>
<comment type="caution">
    <text evidence="2">The sequence shown here is derived from an EMBL/GenBank/DDBJ whole genome shotgun (WGS) entry which is preliminary data.</text>
</comment>